<evidence type="ECO:0000256" key="2">
    <source>
        <dbReference type="ARBA" id="ARBA00023242"/>
    </source>
</evidence>
<dbReference type="Pfam" id="PF04082">
    <property type="entry name" value="Fungal_trans"/>
    <property type="match status" value="1"/>
</dbReference>
<dbReference type="SMART" id="SM00906">
    <property type="entry name" value="Fungal_trans"/>
    <property type="match status" value="1"/>
</dbReference>
<dbReference type="InterPro" id="IPR053230">
    <property type="entry name" value="Trans_reg_galc"/>
</dbReference>
<dbReference type="GO" id="GO:0003677">
    <property type="term" value="F:DNA binding"/>
    <property type="evidence" value="ECO:0007669"/>
    <property type="project" value="InterPro"/>
</dbReference>
<sequence>MSFQNLGVPGSSSKVPIPRLEKRGEPSYKSTKTRERVQRACLTCRARKVKCNGGQPTCSNCNENQAPCIYVSSRKDKLKTAIEQNQDMIRLLRDLRERAVGTDRQKIEAMLVAVVDDASDASSTLILPEKPSNPDPEDERGEANISAEVGSNGDVDILDEDLHCTDQSRATGFIGKNSEVQWIRRLHHEADHSKEIHERYTGPYGPPGISAQANTGRLNARKRRQERDPDALLQTSSCNFYLDDENIHIDFMVDPFELPPFETAERLLKSYMESVQDSFPILAQKSFISHFYQLYTSIGRGQPSKPSQKWQAILNLVFAIGACYSHLTEAEWRADERDHLLYYSRAWALYLKDSWWLSAPDLSQMQLKGLLSFYFLAVGQISRAWLVIGTALRIGYALGMHVRNEDPGASAVKKELFARVWWAFYSLEQILSVITGRPSAGQEAQCSVPAPTPLSTEDLTETILATFYAHSGRPRKTPDPLSPAATATTTTSTASPSIRDVFSFADLEIEPANSGSYLNSTVKIGMIAQKALLHLYSPKIVSKSWESIQGTISELCEDLEAWAASLPPGFRLFQSRVDGNYSRERLILEIYYHDTKILITRPCLRHIDLRIEHQTKGSHDFNQRTAATCVSSAKSISSLLPTYVLRDRVKIYQGPWWSIVHNIMQAITVLLLELSYGVNRFPKDLQDTVPSLKKLVRWLRVMKINNGVANRAYAITMNLLQKLIININIDVSDLLAEDMAASTPNPIFQFNEAGPEEYNEEYLRLTQEHTRHLMHNHNSPYNYAMSNPFGLPHDQMQSRIPPLDPSSTFQDFYMGSFPSDSPYANIFGAGL</sequence>
<feature type="domain" description="Zn(2)-C6 fungal-type" evidence="4">
    <location>
        <begin position="40"/>
        <end position="70"/>
    </location>
</feature>
<dbReference type="GO" id="GO:0008270">
    <property type="term" value="F:zinc ion binding"/>
    <property type="evidence" value="ECO:0007669"/>
    <property type="project" value="InterPro"/>
</dbReference>
<dbReference type="PANTHER" id="PTHR47654:SF5">
    <property type="entry name" value="TRANSCRIPTION FACTOR DOMAIN-CONTAINING PROTEIN"/>
    <property type="match status" value="1"/>
</dbReference>
<feature type="region of interest" description="Disordered" evidence="3">
    <location>
        <begin position="471"/>
        <end position="493"/>
    </location>
</feature>
<feature type="compositionally biased region" description="Basic and acidic residues" evidence="3">
    <location>
        <begin position="19"/>
        <end position="32"/>
    </location>
</feature>
<dbReference type="PROSITE" id="PS50048">
    <property type="entry name" value="ZN2_CY6_FUNGAL_2"/>
    <property type="match status" value="1"/>
</dbReference>
<evidence type="ECO:0000256" key="3">
    <source>
        <dbReference type="SAM" id="MobiDB-lite"/>
    </source>
</evidence>
<reference evidence="5" key="1">
    <citation type="journal article" date="2020" name="Stud. Mycol.">
        <title>101 Dothideomycetes genomes: a test case for predicting lifestyles and emergence of pathogens.</title>
        <authorList>
            <person name="Haridas S."/>
            <person name="Albert R."/>
            <person name="Binder M."/>
            <person name="Bloem J."/>
            <person name="Labutti K."/>
            <person name="Salamov A."/>
            <person name="Andreopoulos B."/>
            <person name="Baker S."/>
            <person name="Barry K."/>
            <person name="Bills G."/>
            <person name="Bluhm B."/>
            <person name="Cannon C."/>
            <person name="Castanera R."/>
            <person name="Culley D."/>
            <person name="Daum C."/>
            <person name="Ezra D."/>
            <person name="Gonzalez J."/>
            <person name="Henrissat B."/>
            <person name="Kuo A."/>
            <person name="Liang C."/>
            <person name="Lipzen A."/>
            <person name="Lutzoni F."/>
            <person name="Magnuson J."/>
            <person name="Mondo S."/>
            <person name="Nolan M."/>
            <person name="Ohm R."/>
            <person name="Pangilinan J."/>
            <person name="Park H.-J."/>
            <person name="Ramirez L."/>
            <person name="Alfaro M."/>
            <person name="Sun H."/>
            <person name="Tritt A."/>
            <person name="Yoshinaga Y."/>
            <person name="Zwiers L.-H."/>
            <person name="Turgeon B."/>
            <person name="Goodwin S."/>
            <person name="Spatafora J."/>
            <person name="Crous P."/>
            <person name="Grigoriev I."/>
        </authorList>
    </citation>
    <scope>NUCLEOTIDE SEQUENCE</scope>
    <source>
        <strain evidence="5">CBS 279.74</strain>
    </source>
</reference>
<protein>
    <recommendedName>
        <fullName evidence="4">Zn(2)-C6 fungal-type domain-containing protein</fullName>
    </recommendedName>
</protein>
<keyword evidence="2" id="KW-0539">Nucleus</keyword>
<keyword evidence="1" id="KW-0479">Metal-binding</keyword>
<dbReference type="SUPFAM" id="SSF57701">
    <property type="entry name" value="Zn2/Cys6 DNA-binding domain"/>
    <property type="match status" value="1"/>
</dbReference>
<name>A0A6G1K9J3_9PLEO</name>
<dbReference type="PROSITE" id="PS00463">
    <property type="entry name" value="ZN2_CY6_FUNGAL_1"/>
    <property type="match status" value="1"/>
</dbReference>
<dbReference type="InterPro" id="IPR001138">
    <property type="entry name" value="Zn2Cys6_DnaBD"/>
</dbReference>
<feature type="region of interest" description="Disordered" evidence="3">
    <location>
        <begin position="1"/>
        <end position="32"/>
    </location>
</feature>
<evidence type="ECO:0000259" key="4">
    <source>
        <dbReference type="PROSITE" id="PS50048"/>
    </source>
</evidence>
<dbReference type="AlphaFoldDB" id="A0A6G1K9J3"/>
<dbReference type="EMBL" id="MU005770">
    <property type="protein sequence ID" value="KAF2709484.1"/>
    <property type="molecule type" value="Genomic_DNA"/>
</dbReference>
<evidence type="ECO:0000313" key="6">
    <source>
        <dbReference type="Proteomes" id="UP000799428"/>
    </source>
</evidence>
<feature type="compositionally biased region" description="Polar residues" evidence="3">
    <location>
        <begin position="1"/>
        <end position="14"/>
    </location>
</feature>
<dbReference type="InterPro" id="IPR036864">
    <property type="entry name" value="Zn2-C6_fun-type_DNA-bd_sf"/>
</dbReference>
<dbReference type="Proteomes" id="UP000799428">
    <property type="component" value="Unassembled WGS sequence"/>
</dbReference>
<feature type="region of interest" description="Disordered" evidence="3">
    <location>
        <begin position="198"/>
        <end position="229"/>
    </location>
</feature>
<dbReference type="CDD" id="cd00067">
    <property type="entry name" value="GAL4"/>
    <property type="match status" value="1"/>
</dbReference>
<organism evidence="5 6">
    <name type="scientific">Pleomassaria siparia CBS 279.74</name>
    <dbReference type="NCBI Taxonomy" id="1314801"/>
    <lineage>
        <taxon>Eukaryota</taxon>
        <taxon>Fungi</taxon>
        <taxon>Dikarya</taxon>
        <taxon>Ascomycota</taxon>
        <taxon>Pezizomycotina</taxon>
        <taxon>Dothideomycetes</taxon>
        <taxon>Pleosporomycetidae</taxon>
        <taxon>Pleosporales</taxon>
        <taxon>Pleomassariaceae</taxon>
        <taxon>Pleomassaria</taxon>
    </lineage>
</organism>
<dbReference type="OrthoDB" id="424974at2759"/>
<evidence type="ECO:0000256" key="1">
    <source>
        <dbReference type="ARBA" id="ARBA00022723"/>
    </source>
</evidence>
<feature type="compositionally biased region" description="Low complexity" evidence="3">
    <location>
        <begin position="482"/>
        <end position="493"/>
    </location>
</feature>
<keyword evidence="6" id="KW-1185">Reference proteome</keyword>
<dbReference type="InterPro" id="IPR007219">
    <property type="entry name" value="XnlR_reg_dom"/>
</dbReference>
<dbReference type="Gene3D" id="4.10.240.10">
    <property type="entry name" value="Zn(2)-C6 fungal-type DNA-binding domain"/>
    <property type="match status" value="1"/>
</dbReference>
<gene>
    <name evidence="5" type="ORF">K504DRAFT_481868</name>
</gene>
<proteinExistence type="predicted"/>
<dbReference type="GO" id="GO:0006351">
    <property type="term" value="P:DNA-templated transcription"/>
    <property type="evidence" value="ECO:0007669"/>
    <property type="project" value="InterPro"/>
</dbReference>
<dbReference type="SMART" id="SM00066">
    <property type="entry name" value="GAL4"/>
    <property type="match status" value="1"/>
</dbReference>
<accession>A0A6G1K9J3</accession>
<evidence type="ECO:0000313" key="5">
    <source>
        <dbReference type="EMBL" id="KAF2709484.1"/>
    </source>
</evidence>
<dbReference type="Pfam" id="PF00172">
    <property type="entry name" value="Zn_clus"/>
    <property type="match status" value="1"/>
</dbReference>
<dbReference type="CDD" id="cd12148">
    <property type="entry name" value="fungal_TF_MHR"/>
    <property type="match status" value="1"/>
</dbReference>
<dbReference type="GO" id="GO:0000981">
    <property type="term" value="F:DNA-binding transcription factor activity, RNA polymerase II-specific"/>
    <property type="evidence" value="ECO:0007669"/>
    <property type="project" value="InterPro"/>
</dbReference>
<dbReference type="PANTHER" id="PTHR47654">
    <property type="entry name" value="ZN(II)2CYS6 TRANSCRIPTION FACTOR (EUROFUNG)-RELATED"/>
    <property type="match status" value="1"/>
</dbReference>